<dbReference type="GO" id="GO:0003746">
    <property type="term" value="F:translation elongation factor activity"/>
    <property type="evidence" value="ECO:0007669"/>
    <property type="project" value="UniProtKB-UniRule"/>
</dbReference>
<dbReference type="InterPro" id="IPR000795">
    <property type="entry name" value="T_Tr_GTP-bd_dom"/>
</dbReference>
<comment type="function">
    <text evidence="7">Catalyzes the GTP-dependent ribosomal translocation step during translation elongation. During this step, the ribosome changes from the pre-translocational (PRE) to the post-translocational (POST) state as the newly formed A-site-bound peptidyl-tRNA and P-site-bound deacylated tRNA move to the P and E sites, respectively. Catalyzes the coordinated movement of the two tRNA molecules, the mRNA and conformational changes in the ribosome.</text>
</comment>
<dbReference type="InterPro" id="IPR009022">
    <property type="entry name" value="EFG_III"/>
</dbReference>
<dbReference type="EMBL" id="MPKA01000085">
    <property type="protein sequence ID" value="OLU45541.1"/>
    <property type="molecule type" value="Genomic_DNA"/>
</dbReference>
<dbReference type="OrthoDB" id="9804431at2"/>
<dbReference type="CDD" id="cd01434">
    <property type="entry name" value="EFG_mtEFG1_IV"/>
    <property type="match status" value="1"/>
</dbReference>
<dbReference type="InterPro" id="IPR035647">
    <property type="entry name" value="EFG_III/V"/>
</dbReference>
<accession>A0A1U7NLH3</accession>
<dbReference type="GeneID" id="78275915"/>
<dbReference type="SUPFAM" id="SSF54980">
    <property type="entry name" value="EF-G C-terminal domain-like"/>
    <property type="match status" value="2"/>
</dbReference>
<dbReference type="NCBIfam" id="NF009381">
    <property type="entry name" value="PRK12740.1-5"/>
    <property type="match status" value="1"/>
</dbReference>
<protein>
    <recommendedName>
        <fullName evidence="2 7">Elongation factor G</fullName>
        <shortName evidence="7">EF-G</shortName>
    </recommendedName>
</protein>
<dbReference type="HAMAP" id="MF_00054_B">
    <property type="entry name" value="EF_G_EF_2_B"/>
    <property type="match status" value="1"/>
</dbReference>
<keyword evidence="5 7" id="KW-0648">Protein biosynthesis</keyword>
<dbReference type="FunFam" id="3.30.70.240:FF:000001">
    <property type="entry name" value="Elongation factor G"/>
    <property type="match status" value="1"/>
</dbReference>
<dbReference type="SUPFAM" id="SSF50447">
    <property type="entry name" value="Translation proteins"/>
    <property type="match status" value="1"/>
</dbReference>
<keyword evidence="3 7" id="KW-0547">Nucleotide-binding</keyword>
<dbReference type="PROSITE" id="PS51722">
    <property type="entry name" value="G_TR_2"/>
    <property type="match status" value="1"/>
</dbReference>
<dbReference type="FunFam" id="3.30.70.870:FF:000001">
    <property type="entry name" value="Elongation factor G"/>
    <property type="match status" value="1"/>
</dbReference>
<dbReference type="STRING" id="1862672.BO225_08180"/>
<dbReference type="Gene3D" id="3.30.230.10">
    <property type="match status" value="1"/>
</dbReference>
<dbReference type="AlphaFoldDB" id="A0A1U7NLH3"/>
<sequence length="692" mass="76599">MPREFSLKDTRNIGIMAHIDAGKTTTTERILYYTGVNHKIGETHDGASTMDWMAQEQERGITITSAATTCHWKGCRINIIDTPGHVDFTVEVERSLRVLDGAVTVLDAKAGVEPQTETVWRQATEYGVPRIVFVNKMDATGADFIMSCNTILERLGAKSCPIQLPIGAESSFTGIVDIIERKAEIYKNDLGTEIEVTEIPEDIVDLAEEYRMKLLEYLADYDEDFMMQVLEGEEPSVEEIKRVLRIAVCAGDFFPVLCGSAYKNKGVQMVLDAVVDYLPSPLDIPAIKGTTLTGEPDERHASDEEPFSALAFKIATDPFVGKLSFFRVYSGTATSGSYVLNSNKDKRERFGRIVQMHANARKEISEVYAGDIAAAVGLKNTTTGDTLCDEKSPIILESMEFPEPVIELSLEPKTKADQDKMGLALAKLAEEDPTFKTYTNEETGQTIIAGVGELHLDIIVDRLRREFKVEAVVGQPQVAYRETIRTEAECEGKYIRQSGGRGQYGHVWIKFEPNEGKGFEFVDAIVGGSVPREYIKPTQEGLEAALENGMIAGYPVIDVKATLFDGSYHDVDSSEMAYKIAASMALRQAAKKCKPVLLEPIMFVEVTAPQEYLGSVMGDVSSRRGQITDQEERGNAIIVRAMIPLSEMFGYVTDLRGFTQGRGNYSMKFDHYSEVPKSISEKIIKESATAQE</sequence>
<dbReference type="CDD" id="cd04088">
    <property type="entry name" value="EFG_mtEFG_II"/>
    <property type="match status" value="1"/>
</dbReference>
<dbReference type="InterPro" id="IPR009000">
    <property type="entry name" value="Transl_B-barrel_sf"/>
</dbReference>
<dbReference type="FunFam" id="3.40.50.300:FF:000029">
    <property type="entry name" value="Elongation factor G"/>
    <property type="match status" value="1"/>
</dbReference>
<dbReference type="GO" id="GO:0032790">
    <property type="term" value="P:ribosome disassembly"/>
    <property type="evidence" value="ECO:0007669"/>
    <property type="project" value="TreeGrafter"/>
</dbReference>
<dbReference type="Gene3D" id="3.40.50.300">
    <property type="entry name" value="P-loop containing nucleotide triphosphate hydrolases"/>
    <property type="match status" value="1"/>
</dbReference>
<dbReference type="GO" id="GO:0005525">
    <property type="term" value="F:GTP binding"/>
    <property type="evidence" value="ECO:0007669"/>
    <property type="project" value="UniProtKB-UniRule"/>
</dbReference>
<dbReference type="SUPFAM" id="SSF54211">
    <property type="entry name" value="Ribosomal protein S5 domain 2-like"/>
    <property type="match status" value="1"/>
</dbReference>
<dbReference type="CDD" id="cd03713">
    <property type="entry name" value="EFG_mtEFG_C"/>
    <property type="match status" value="1"/>
</dbReference>
<feature type="binding site" evidence="7">
    <location>
        <begin position="135"/>
        <end position="138"/>
    </location>
    <ligand>
        <name>GTP</name>
        <dbReference type="ChEBI" id="CHEBI:37565"/>
    </ligand>
</feature>
<dbReference type="SMART" id="SM00838">
    <property type="entry name" value="EFG_C"/>
    <property type="match status" value="1"/>
</dbReference>
<evidence type="ECO:0000259" key="8">
    <source>
        <dbReference type="PROSITE" id="PS51722"/>
    </source>
</evidence>
<comment type="subcellular location">
    <subcellularLocation>
        <location evidence="7">Cytoplasm</location>
    </subcellularLocation>
</comment>
<dbReference type="SUPFAM" id="SSF52540">
    <property type="entry name" value="P-loop containing nucleoside triphosphate hydrolases"/>
    <property type="match status" value="1"/>
</dbReference>
<dbReference type="Pfam" id="PF00679">
    <property type="entry name" value="EFG_C"/>
    <property type="match status" value="1"/>
</dbReference>
<evidence type="ECO:0000256" key="7">
    <source>
        <dbReference type="HAMAP-Rule" id="MF_00054"/>
    </source>
</evidence>
<evidence type="ECO:0000256" key="4">
    <source>
        <dbReference type="ARBA" id="ARBA00022768"/>
    </source>
</evidence>
<keyword evidence="4 7" id="KW-0251">Elongation factor</keyword>
<dbReference type="InterPro" id="IPR027417">
    <property type="entry name" value="P-loop_NTPase"/>
</dbReference>
<evidence type="ECO:0000313" key="9">
    <source>
        <dbReference type="EMBL" id="OLU45541.1"/>
    </source>
</evidence>
<reference evidence="9 10" key="1">
    <citation type="submission" date="2016-11" db="EMBL/GenBank/DDBJ databases">
        <title>Description of two novel members of the family Erysipelotrichaceae: Ileibacterium lipovorans gen. nov., sp. nov. and Dubosiella newyorkensis, gen. nov., sp. nov.</title>
        <authorList>
            <person name="Cox L.M."/>
            <person name="Sohn J."/>
            <person name="Tyrrell K.L."/>
            <person name="Citron D.M."/>
            <person name="Lawson P.A."/>
            <person name="Patel N.B."/>
            <person name="Iizumi T."/>
            <person name="Perez-Perez G.I."/>
            <person name="Goldstein E.J."/>
            <person name="Blaser M.J."/>
        </authorList>
    </citation>
    <scope>NUCLEOTIDE SEQUENCE [LARGE SCALE GENOMIC DNA]</scope>
    <source>
        <strain evidence="9 10">NYU-BL-A4</strain>
    </source>
</reference>
<dbReference type="RefSeq" id="WP_076341773.1">
    <property type="nucleotide sequence ID" value="NZ_CAJTMI010000033.1"/>
</dbReference>
<dbReference type="InterPro" id="IPR000640">
    <property type="entry name" value="EFG_V-like"/>
</dbReference>
<evidence type="ECO:0000256" key="5">
    <source>
        <dbReference type="ARBA" id="ARBA00022917"/>
    </source>
</evidence>
<dbReference type="InterPro" id="IPR005225">
    <property type="entry name" value="Small_GTP-bd"/>
</dbReference>
<dbReference type="GO" id="GO:0003924">
    <property type="term" value="F:GTPase activity"/>
    <property type="evidence" value="ECO:0007669"/>
    <property type="project" value="InterPro"/>
</dbReference>
<dbReference type="NCBIfam" id="NF009379">
    <property type="entry name" value="PRK12740.1-3"/>
    <property type="match status" value="1"/>
</dbReference>
<dbReference type="SMART" id="SM00889">
    <property type="entry name" value="EFG_IV"/>
    <property type="match status" value="1"/>
</dbReference>
<dbReference type="CDD" id="cd16262">
    <property type="entry name" value="EFG_III"/>
    <property type="match status" value="1"/>
</dbReference>
<dbReference type="Pfam" id="PF22042">
    <property type="entry name" value="EF-G_D2"/>
    <property type="match status" value="1"/>
</dbReference>
<dbReference type="InterPro" id="IPR035649">
    <property type="entry name" value="EFG_V"/>
</dbReference>
<organism evidence="9 10">
    <name type="scientific">Dubosiella newyorkensis</name>
    <dbReference type="NCBI Taxonomy" id="1862672"/>
    <lineage>
        <taxon>Bacteria</taxon>
        <taxon>Bacillati</taxon>
        <taxon>Bacillota</taxon>
        <taxon>Erysipelotrichia</taxon>
        <taxon>Erysipelotrichales</taxon>
        <taxon>Erysipelotrichaceae</taxon>
        <taxon>Dubosiella</taxon>
    </lineage>
</organism>
<dbReference type="InterPro" id="IPR005517">
    <property type="entry name" value="Transl_elong_EFG/EF2_IV"/>
</dbReference>
<dbReference type="PRINTS" id="PR00315">
    <property type="entry name" value="ELONGATNFCT"/>
</dbReference>
<gene>
    <name evidence="7" type="primary">fusA</name>
    <name evidence="9" type="ORF">BO225_08180</name>
</gene>
<evidence type="ECO:0000256" key="1">
    <source>
        <dbReference type="ARBA" id="ARBA00005870"/>
    </source>
</evidence>
<feature type="binding site" evidence="7">
    <location>
        <begin position="17"/>
        <end position="24"/>
    </location>
    <ligand>
        <name>GTP</name>
        <dbReference type="ChEBI" id="CHEBI:37565"/>
    </ligand>
</feature>
<keyword evidence="7" id="KW-0963">Cytoplasm</keyword>
<dbReference type="GO" id="GO:0005737">
    <property type="term" value="C:cytoplasm"/>
    <property type="evidence" value="ECO:0007669"/>
    <property type="project" value="UniProtKB-SubCell"/>
</dbReference>
<dbReference type="Gene3D" id="3.30.70.240">
    <property type="match status" value="1"/>
</dbReference>
<dbReference type="InterPro" id="IPR041095">
    <property type="entry name" value="EFG_II"/>
</dbReference>
<dbReference type="Pfam" id="PF14492">
    <property type="entry name" value="EFG_III"/>
    <property type="match status" value="1"/>
</dbReference>
<dbReference type="InterPro" id="IPR004540">
    <property type="entry name" value="Transl_elong_EFG/EF2"/>
</dbReference>
<dbReference type="Proteomes" id="UP000186705">
    <property type="component" value="Unassembled WGS sequence"/>
</dbReference>
<name>A0A1U7NLH3_9FIRM</name>
<dbReference type="NCBIfam" id="TIGR00231">
    <property type="entry name" value="small_GTP"/>
    <property type="match status" value="1"/>
</dbReference>
<dbReference type="FunFam" id="2.40.30.10:FF:000006">
    <property type="entry name" value="Elongation factor G"/>
    <property type="match status" value="1"/>
</dbReference>
<proteinExistence type="inferred from homology"/>
<dbReference type="Pfam" id="PF03764">
    <property type="entry name" value="EFG_IV"/>
    <property type="match status" value="1"/>
</dbReference>
<dbReference type="Gene3D" id="2.40.30.10">
    <property type="entry name" value="Translation factors"/>
    <property type="match status" value="1"/>
</dbReference>
<dbReference type="InterPro" id="IPR047872">
    <property type="entry name" value="EFG_IV"/>
</dbReference>
<comment type="caution">
    <text evidence="9">The sequence shown here is derived from an EMBL/GenBank/DDBJ whole genome shotgun (WGS) entry which is preliminary data.</text>
</comment>
<keyword evidence="6 7" id="KW-0342">GTP-binding</keyword>
<dbReference type="PANTHER" id="PTHR43261">
    <property type="entry name" value="TRANSLATION ELONGATION FACTOR G-RELATED"/>
    <property type="match status" value="1"/>
</dbReference>
<dbReference type="CDD" id="cd01886">
    <property type="entry name" value="EF-G"/>
    <property type="match status" value="1"/>
</dbReference>
<dbReference type="InterPro" id="IPR014721">
    <property type="entry name" value="Ribsml_uS5_D2-typ_fold_subgr"/>
</dbReference>
<evidence type="ECO:0000256" key="2">
    <source>
        <dbReference type="ARBA" id="ARBA00017872"/>
    </source>
</evidence>
<evidence type="ECO:0000256" key="6">
    <source>
        <dbReference type="ARBA" id="ARBA00023134"/>
    </source>
</evidence>
<dbReference type="PANTHER" id="PTHR43261:SF1">
    <property type="entry name" value="RIBOSOME-RELEASING FACTOR 2, MITOCHONDRIAL"/>
    <property type="match status" value="1"/>
</dbReference>
<feature type="binding site" evidence="7">
    <location>
        <begin position="81"/>
        <end position="85"/>
    </location>
    <ligand>
        <name>GTP</name>
        <dbReference type="ChEBI" id="CHEBI:37565"/>
    </ligand>
</feature>
<dbReference type="PROSITE" id="PS00301">
    <property type="entry name" value="G_TR_1"/>
    <property type="match status" value="1"/>
</dbReference>
<comment type="similarity">
    <text evidence="1 7">Belongs to the TRAFAC class translation factor GTPase superfamily. Classic translation factor GTPase family. EF-G/EF-2 subfamily.</text>
</comment>
<evidence type="ECO:0000256" key="3">
    <source>
        <dbReference type="ARBA" id="ARBA00022741"/>
    </source>
</evidence>
<feature type="domain" description="Tr-type G" evidence="8">
    <location>
        <begin position="8"/>
        <end position="282"/>
    </location>
</feature>
<dbReference type="InterPro" id="IPR053905">
    <property type="entry name" value="EF-G-like_DII"/>
</dbReference>
<dbReference type="InterPro" id="IPR020568">
    <property type="entry name" value="Ribosomal_Su5_D2-typ_SF"/>
</dbReference>
<dbReference type="Gene3D" id="3.30.70.870">
    <property type="entry name" value="Elongation Factor G (Translational Gtpase), domain 3"/>
    <property type="match status" value="1"/>
</dbReference>
<evidence type="ECO:0000313" key="10">
    <source>
        <dbReference type="Proteomes" id="UP000186705"/>
    </source>
</evidence>
<dbReference type="NCBIfam" id="TIGR00484">
    <property type="entry name" value="EF-G"/>
    <property type="match status" value="1"/>
</dbReference>
<dbReference type="FunFam" id="3.30.230.10:FF:000003">
    <property type="entry name" value="Elongation factor G"/>
    <property type="match status" value="1"/>
</dbReference>
<dbReference type="Pfam" id="PF00009">
    <property type="entry name" value="GTP_EFTU"/>
    <property type="match status" value="1"/>
</dbReference>
<keyword evidence="10" id="KW-1185">Reference proteome</keyword>
<dbReference type="InterPro" id="IPR031157">
    <property type="entry name" value="G_TR_CS"/>
</dbReference>